<accession>A0AAV7THJ8</accession>
<feature type="compositionally biased region" description="Basic and acidic residues" evidence="1">
    <location>
        <begin position="81"/>
        <end position="91"/>
    </location>
</feature>
<dbReference type="AlphaFoldDB" id="A0AAV7THJ8"/>
<dbReference type="EMBL" id="JANPWB010000006">
    <property type="protein sequence ID" value="KAJ1175876.1"/>
    <property type="molecule type" value="Genomic_DNA"/>
</dbReference>
<gene>
    <name evidence="2" type="ORF">NDU88_001161</name>
</gene>
<proteinExistence type="predicted"/>
<keyword evidence="3" id="KW-1185">Reference proteome</keyword>
<evidence type="ECO:0000256" key="1">
    <source>
        <dbReference type="SAM" id="MobiDB-lite"/>
    </source>
</evidence>
<comment type="caution">
    <text evidence="2">The sequence shown here is derived from an EMBL/GenBank/DDBJ whole genome shotgun (WGS) entry which is preliminary data.</text>
</comment>
<feature type="region of interest" description="Disordered" evidence="1">
    <location>
        <begin position="54"/>
        <end position="115"/>
    </location>
</feature>
<name>A0AAV7THJ8_PLEWA</name>
<evidence type="ECO:0000313" key="2">
    <source>
        <dbReference type="EMBL" id="KAJ1175876.1"/>
    </source>
</evidence>
<organism evidence="2 3">
    <name type="scientific">Pleurodeles waltl</name>
    <name type="common">Iberian ribbed newt</name>
    <dbReference type="NCBI Taxonomy" id="8319"/>
    <lineage>
        <taxon>Eukaryota</taxon>
        <taxon>Metazoa</taxon>
        <taxon>Chordata</taxon>
        <taxon>Craniata</taxon>
        <taxon>Vertebrata</taxon>
        <taxon>Euteleostomi</taxon>
        <taxon>Amphibia</taxon>
        <taxon>Batrachia</taxon>
        <taxon>Caudata</taxon>
        <taxon>Salamandroidea</taxon>
        <taxon>Salamandridae</taxon>
        <taxon>Pleurodelinae</taxon>
        <taxon>Pleurodeles</taxon>
    </lineage>
</organism>
<protein>
    <submittedName>
        <fullName evidence="2">Uncharacterized protein</fullName>
    </submittedName>
</protein>
<reference evidence="2" key="1">
    <citation type="journal article" date="2022" name="bioRxiv">
        <title>Sequencing and chromosome-scale assembly of the giantPleurodeles waltlgenome.</title>
        <authorList>
            <person name="Brown T."/>
            <person name="Elewa A."/>
            <person name="Iarovenko S."/>
            <person name="Subramanian E."/>
            <person name="Araus A.J."/>
            <person name="Petzold A."/>
            <person name="Susuki M."/>
            <person name="Suzuki K.-i.T."/>
            <person name="Hayashi T."/>
            <person name="Toyoda A."/>
            <person name="Oliveira C."/>
            <person name="Osipova E."/>
            <person name="Leigh N.D."/>
            <person name="Simon A."/>
            <person name="Yun M.H."/>
        </authorList>
    </citation>
    <scope>NUCLEOTIDE SEQUENCE</scope>
    <source>
        <strain evidence="2">20211129_DDA</strain>
        <tissue evidence="2">Liver</tissue>
    </source>
</reference>
<feature type="compositionally biased region" description="Basic and acidic residues" evidence="1">
    <location>
        <begin position="54"/>
        <end position="63"/>
    </location>
</feature>
<evidence type="ECO:0000313" key="3">
    <source>
        <dbReference type="Proteomes" id="UP001066276"/>
    </source>
</evidence>
<dbReference type="Proteomes" id="UP001066276">
    <property type="component" value="Chromosome 3_2"/>
</dbReference>
<sequence length="115" mass="12933">MRFPALRRSTTAGCSAVTGHLRFIRMGRFAHVLTFRCAFPPPLTLYLFRFSPGRPREAGRSKEAASVPEDAVLGGEEDDQKETVRERGREEDDREDVEYKTGGCAADDREIEESP</sequence>